<keyword evidence="5" id="KW-1133">Transmembrane helix</keyword>
<dbReference type="Proteomes" id="UP000054321">
    <property type="component" value="Unassembled WGS sequence"/>
</dbReference>
<accession>A0A0C3GBR5</accession>
<dbReference type="OrthoDB" id="2102561at2759"/>
<dbReference type="PANTHER" id="PTHR44169">
    <property type="entry name" value="NADPH-DEPENDENT 1-ACYLDIHYDROXYACETONE PHOSPHATE REDUCTASE"/>
    <property type="match status" value="1"/>
</dbReference>
<dbReference type="InParanoid" id="A0A0C3GBR5"/>
<dbReference type="InterPro" id="IPR002347">
    <property type="entry name" value="SDR_fam"/>
</dbReference>
<dbReference type="InterPro" id="IPR036291">
    <property type="entry name" value="NAD(P)-bd_dom_sf"/>
</dbReference>
<dbReference type="SUPFAM" id="SSF51735">
    <property type="entry name" value="NAD(P)-binding Rossmann-fold domains"/>
    <property type="match status" value="1"/>
</dbReference>
<reference evidence="7" key="2">
    <citation type="submission" date="2015-01" db="EMBL/GenBank/DDBJ databases">
        <title>Evolutionary Origins and Diversification of the Mycorrhizal Mutualists.</title>
        <authorList>
            <consortium name="DOE Joint Genome Institute"/>
            <consortium name="Mycorrhizal Genomics Consortium"/>
            <person name="Kohler A."/>
            <person name="Kuo A."/>
            <person name="Nagy L.G."/>
            <person name="Floudas D."/>
            <person name="Copeland A."/>
            <person name="Barry K.W."/>
            <person name="Cichocki N."/>
            <person name="Veneault-Fourrey C."/>
            <person name="LaButti K."/>
            <person name="Lindquist E.A."/>
            <person name="Lipzen A."/>
            <person name="Lundell T."/>
            <person name="Morin E."/>
            <person name="Murat C."/>
            <person name="Riley R."/>
            <person name="Ohm R."/>
            <person name="Sun H."/>
            <person name="Tunlid A."/>
            <person name="Henrissat B."/>
            <person name="Grigoriev I.V."/>
            <person name="Hibbett D.S."/>
            <person name="Martin F."/>
        </authorList>
    </citation>
    <scope>NUCLEOTIDE SEQUENCE [LARGE SCALE GENOMIC DNA]</scope>
    <source>
        <strain evidence="7">Zn</strain>
    </source>
</reference>
<dbReference type="GO" id="GO:0005811">
    <property type="term" value="C:lipid droplet"/>
    <property type="evidence" value="ECO:0007669"/>
    <property type="project" value="TreeGrafter"/>
</dbReference>
<dbReference type="PRINTS" id="PR00081">
    <property type="entry name" value="GDHRDH"/>
</dbReference>
<gene>
    <name evidence="6" type="ORF">OIDMADRAFT_149711</name>
</gene>
<evidence type="ECO:0000256" key="4">
    <source>
        <dbReference type="RuleBase" id="RU000363"/>
    </source>
</evidence>
<dbReference type="EMBL" id="KN832894">
    <property type="protein sequence ID" value="KIM93600.1"/>
    <property type="molecule type" value="Genomic_DNA"/>
</dbReference>
<proteinExistence type="inferred from homology"/>
<sequence length="292" mass="31415">MTEKTVLITGCSAGGLGDALAQEFHAKAYRVFATARSVSKISHLRSMGMGTLALDVNDPESISLAVKTVKGTTGGRLDILINNSAIGGSMPLLDTPLSLARSTYETNVFGPIAVVQAFVPLLIAAQGKVVNIGSIAGIMPLPWQAIYNSSKAALHHLTYNLRLELAPLGVKVTLVVLGGIDSNFMSNLPKTSLPESSFYIDIRENIEQYLNGTGTGQTGIAAKPAVYAAKIVQGIIGQKEPQKRIWAGTGATLIWFLSTFLWYSVWDLLPPIKLRLKGLQRRLETRHNISTD</sequence>
<organism evidence="6 7">
    <name type="scientific">Oidiodendron maius (strain Zn)</name>
    <dbReference type="NCBI Taxonomy" id="913774"/>
    <lineage>
        <taxon>Eukaryota</taxon>
        <taxon>Fungi</taxon>
        <taxon>Dikarya</taxon>
        <taxon>Ascomycota</taxon>
        <taxon>Pezizomycotina</taxon>
        <taxon>Leotiomycetes</taxon>
        <taxon>Leotiomycetes incertae sedis</taxon>
        <taxon>Myxotrichaceae</taxon>
        <taxon>Oidiodendron</taxon>
    </lineage>
</organism>
<keyword evidence="7" id="KW-1185">Reference proteome</keyword>
<dbReference type="GO" id="GO:0006654">
    <property type="term" value="P:phosphatidic acid biosynthetic process"/>
    <property type="evidence" value="ECO:0007669"/>
    <property type="project" value="TreeGrafter"/>
</dbReference>
<evidence type="ECO:0000256" key="3">
    <source>
        <dbReference type="ARBA" id="ARBA00023002"/>
    </source>
</evidence>
<keyword evidence="5" id="KW-0472">Membrane</keyword>
<name>A0A0C3GBR5_OIDMZ</name>
<reference evidence="6 7" key="1">
    <citation type="submission" date="2014-04" db="EMBL/GenBank/DDBJ databases">
        <authorList>
            <consortium name="DOE Joint Genome Institute"/>
            <person name="Kuo A."/>
            <person name="Martino E."/>
            <person name="Perotto S."/>
            <person name="Kohler A."/>
            <person name="Nagy L.G."/>
            <person name="Floudas D."/>
            <person name="Copeland A."/>
            <person name="Barry K.W."/>
            <person name="Cichocki N."/>
            <person name="Veneault-Fourrey C."/>
            <person name="LaButti K."/>
            <person name="Lindquist E.A."/>
            <person name="Lipzen A."/>
            <person name="Lundell T."/>
            <person name="Morin E."/>
            <person name="Murat C."/>
            <person name="Sun H."/>
            <person name="Tunlid A."/>
            <person name="Henrissat B."/>
            <person name="Grigoriev I.V."/>
            <person name="Hibbett D.S."/>
            <person name="Martin F."/>
            <person name="Nordberg H.P."/>
            <person name="Cantor M.N."/>
            <person name="Hua S.X."/>
        </authorList>
    </citation>
    <scope>NUCLEOTIDE SEQUENCE [LARGE SCALE GENOMIC DNA]</scope>
    <source>
        <strain evidence="6 7">Zn</strain>
    </source>
</reference>
<comment type="similarity">
    <text evidence="1 4">Belongs to the short-chain dehydrogenases/reductases (SDR) family.</text>
</comment>
<keyword evidence="5" id="KW-0812">Transmembrane</keyword>
<evidence type="ECO:0000256" key="2">
    <source>
        <dbReference type="ARBA" id="ARBA00022857"/>
    </source>
</evidence>
<dbReference type="PRINTS" id="PR00080">
    <property type="entry name" value="SDRFAMILY"/>
</dbReference>
<evidence type="ECO:0000256" key="1">
    <source>
        <dbReference type="ARBA" id="ARBA00006484"/>
    </source>
</evidence>
<dbReference type="Pfam" id="PF00106">
    <property type="entry name" value="adh_short"/>
    <property type="match status" value="1"/>
</dbReference>
<keyword evidence="3" id="KW-0560">Oxidoreductase</keyword>
<feature type="transmembrane region" description="Helical" evidence="5">
    <location>
        <begin position="245"/>
        <end position="266"/>
    </location>
</feature>
<dbReference type="GO" id="GO:0019433">
    <property type="term" value="P:triglyceride catabolic process"/>
    <property type="evidence" value="ECO:0007669"/>
    <property type="project" value="TreeGrafter"/>
</dbReference>
<dbReference type="CDD" id="cd05374">
    <property type="entry name" value="17beta-HSD-like_SDR_c"/>
    <property type="match status" value="1"/>
</dbReference>
<evidence type="ECO:0000313" key="7">
    <source>
        <dbReference type="Proteomes" id="UP000054321"/>
    </source>
</evidence>
<dbReference type="PANTHER" id="PTHR44169:SF3">
    <property type="entry name" value="SHORT-CHAIN DEHYDROGENASE SRDE"/>
    <property type="match status" value="1"/>
</dbReference>
<dbReference type="AlphaFoldDB" id="A0A0C3GBR5"/>
<dbReference type="HOGENOM" id="CLU_010194_2_9_1"/>
<evidence type="ECO:0000256" key="5">
    <source>
        <dbReference type="SAM" id="Phobius"/>
    </source>
</evidence>
<dbReference type="PROSITE" id="PS00061">
    <property type="entry name" value="ADH_SHORT"/>
    <property type="match status" value="1"/>
</dbReference>
<dbReference type="GO" id="GO:0000140">
    <property type="term" value="F:acylglycerone-phosphate reductase (NADP+) activity"/>
    <property type="evidence" value="ECO:0007669"/>
    <property type="project" value="TreeGrafter"/>
</dbReference>
<dbReference type="GO" id="GO:0005783">
    <property type="term" value="C:endoplasmic reticulum"/>
    <property type="evidence" value="ECO:0007669"/>
    <property type="project" value="TreeGrafter"/>
</dbReference>
<protein>
    <submittedName>
        <fullName evidence="6">Uncharacterized protein</fullName>
    </submittedName>
</protein>
<dbReference type="FunCoup" id="A0A0C3GBR5">
    <property type="interactions" value="329"/>
</dbReference>
<dbReference type="STRING" id="913774.A0A0C3GBR5"/>
<dbReference type="GO" id="GO:0004806">
    <property type="term" value="F:triacylglycerol lipase activity"/>
    <property type="evidence" value="ECO:0007669"/>
    <property type="project" value="TreeGrafter"/>
</dbReference>
<keyword evidence="2" id="KW-0521">NADP</keyword>
<dbReference type="InterPro" id="IPR020904">
    <property type="entry name" value="Sc_DH/Rdtase_CS"/>
</dbReference>
<dbReference type="Gene3D" id="3.40.50.720">
    <property type="entry name" value="NAD(P)-binding Rossmann-like Domain"/>
    <property type="match status" value="1"/>
</dbReference>
<evidence type="ECO:0000313" key="6">
    <source>
        <dbReference type="EMBL" id="KIM93600.1"/>
    </source>
</evidence>